<keyword evidence="1" id="KW-0547">Nucleotide-binding</keyword>
<dbReference type="InterPro" id="IPR051316">
    <property type="entry name" value="Zinc-reg_GTPase_activator"/>
</dbReference>
<evidence type="ECO:0000256" key="3">
    <source>
        <dbReference type="ARBA" id="ARBA00023186"/>
    </source>
</evidence>
<evidence type="ECO:0000259" key="7">
    <source>
        <dbReference type="Pfam" id="PF07683"/>
    </source>
</evidence>
<proteinExistence type="inferred from homology"/>
<evidence type="ECO:0000256" key="4">
    <source>
        <dbReference type="ARBA" id="ARBA00034320"/>
    </source>
</evidence>
<dbReference type="GO" id="GO:0000166">
    <property type="term" value="F:nucleotide binding"/>
    <property type="evidence" value="ECO:0007669"/>
    <property type="project" value="UniProtKB-KW"/>
</dbReference>
<feature type="domain" description="CobW C-terminal" evidence="7">
    <location>
        <begin position="247"/>
        <end position="331"/>
    </location>
</feature>
<dbReference type="InterPro" id="IPR036627">
    <property type="entry name" value="CobW-likC_sf"/>
</dbReference>
<evidence type="ECO:0000259" key="6">
    <source>
        <dbReference type="Pfam" id="PF02492"/>
    </source>
</evidence>
<dbReference type="Proteomes" id="UP000239471">
    <property type="component" value="Unassembled WGS sequence"/>
</dbReference>
<gene>
    <name evidence="8" type="primary">yjiA_2</name>
    <name evidence="8" type="ORF">CLVI_16000</name>
</gene>
<protein>
    <submittedName>
        <fullName evidence="8">Putative GTP-binding protein YjiA</fullName>
    </submittedName>
</protein>
<keyword evidence="9" id="KW-1185">Reference proteome</keyword>
<dbReference type="InterPro" id="IPR027417">
    <property type="entry name" value="P-loop_NTPase"/>
</dbReference>
<evidence type="ECO:0000256" key="2">
    <source>
        <dbReference type="ARBA" id="ARBA00022801"/>
    </source>
</evidence>
<name>A0A2T0BFM6_9CLOT</name>
<comment type="caution">
    <text evidence="8">The sequence shown here is derived from an EMBL/GenBank/DDBJ whole genome shotgun (WGS) entry which is preliminary data.</text>
</comment>
<comment type="catalytic activity">
    <reaction evidence="5">
        <text>GTP + H2O = GDP + phosphate + H(+)</text>
        <dbReference type="Rhea" id="RHEA:19669"/>
        <dbReference type="ChEBI" id="CHEBI:15377"/>
        <dbReference type="ChEBI" id="CHEBI:15378"/>
        <dbReference type="ChEBI" id="CHEBI:37565"/>
        <dbReference type="ChEBI" id="CHEBI:43474"/>
        <dbReference type="ChEBI" id="CHEBI:58189"/>
    </reaction>
    <physiologicalReaction direction="left-to-right" evidence="5">
        <dbReference type="Rhea" id="RHEA:19670"/>
    </physiologicalReaction>
</comment>
<dbReference type="GO" id="GO:0005737">
    <property type="term" value="C:cytoplasm"/>
    <property type="evidence" value="ECO:0007669"/>
    <property type="project" value="TreeGrafter"/>
</dbReference>
<evidence type="ECO:0000313" key="9">
    <source>
        <dbReference type="Proteomes" id="UP000239471"/>
    </source>
</evidence>
<evidence type="ECO:0000256" key="5">
    <source>
        <dbReference type="ARBA" id="ARBA00049117"/>
    </source>
</evidence>
<dbReference type="EMBL" id="PVXQ01000014">
    <property type="protein sequence ID" value="PRR82633.1"/>
    <property type="molecule type" value="Genomic_DNA"/>
</dbReference>
<dbReference type="SUPFAM" id="SSF52540">
    <property type="entry name" value="P-loop containing nucleoside triphosphate hydrolases"/>
    <property type="match status" value="1"/>
</dbReference>
<dbReference type="AlphaFoldDB" id="A0A2T0BFM6"/>
<keyword evidence="2" id="KW-0378">Hydrolase</keyword>
<keyword evidence="3" id="KW-0143">Chaperone</keyword>
<dbReference type="PANTHER" id="PTHR13748">
    <property type="entry name" value="COBW-RELATED"/>
    <property type="match status" value="1"/>
</dbReference>
<dbReference type="PANTHER" id="PTHR13748:SF62">
    <property type="entry name" value="COBW DOMAIN-CONTAINING PROTEIN"/>
    <property type="match status" value="1"/>
</dbReference>
<accession>A0A2T0BFM6</accession>
<dbReference type="OrthoDB" id="9808822at2"/>
<reference evidence="8 9" key="1">
    <citation type="submission" date="2018-03" db="EMBL/GenBank/DDBJ databases">
        <title>Genome sequence of Clostridium vincentii DSM 10228.</title>
        <authorList>
            <person name="Poehlein A."/>
            <person name="Daniel R."/>
        </authorList>
    </citation>
    <scope>NUCLEOTIDE SEQUENCE [LARGE SCALE GENOMIC DNA]</scope>
    <source>
        <strain evidence="8 9">DSM 10228</strain>
    </source>
</reference>
<sequence length="332" mass="37585">MQIQRVYIYITIVFGENMNIKIDIISGFLGAGKTTLLKKLLEGELKKERLAIIENEFGEVSIDGDLLKGTNIDIKEISSGCICCSLEGDFKEAIKEIIKIYHPTRILIEPSGVSKLSDIIKSCKSIDGIEVNNIFTVIDALNFKSHLDNFGEFYKDQIINAKTIILSERKSDEDKLIVSISQAIRKINKKCSIITAPLKEIDSKDILAIAKKDLEMISENYIEFKKSFNSMSVSRVRHAHNADNIFNTWGVETSKDFSMFKLRDIFDEIMKSDEYGNIIRGKGIVKTNNGEWIEFHYTPGRFKINPTTTQGIGKIAIIGEKIDKNKLNRLFA</sequence>
<evidence type="ECO:0000256" key="1">
    <source>
        <dbReference type="ARBA" id="ARBA00022741"/>
    </source>
</evidence>
<evidence type="ECO:0000313" key="8">
    <source>
        <dbReference type="EMBL" id="PRR82633.1"/>
    </source>
</evidence>
<dbReference type="InterPro" id="IPR011629">
    <property type="entry name" value="CobW-like_C"/>
</dbReference>
<dbReference type="Gene3D" id="3.40.50.300">
    <property type="entry name" value="P-loop containing nucleotide triphosphate hydrolases"/>
    <property type="match status" value="1"/>
</dbReference>
<dbReference type="Pfam" id="PF07683">
    <property type="entry name" value="CobW_C"/>
    <property type="match status" value="1"/>
</dbReference>
<dbReference type="InterPro" id="IPR003495">
    <property type="entry name" value="CobW/HypB/UreG_nucleotide-bd"/>
</dbReference>
<organism evidence="8 9">
    <name type="scientific">Clostridium vincentii</name>
    <dbReference type="NCBI Taxonomy" id="52704"/>
    <lineage>
        <taxon>Bacteria</taxon>
        <taxon>Bacillati</taxon>
        <taxon>Bacillota</taxon>
        <taxon>Clostridia</taxon>
        <taxon>Eubacteriales</taxon>
        <taxon>Clostridiaceae</taxon>
        <taxon>Clostridium</taxon>
    </lineage>
</organism>
<dbReference type="Pfam" id="PF02492">
    <property type="entry name" value="cobW"/>
    <property type="match status" value="1"/>
</dbReference>
<dbReference type="GO" id="GO:0016787">
    <property type="term" value="F:hydrolase activity"/>
    <property type="evidence" value="ECO:0007669"/>
    <property type="project" value="UniProtKB-KW"/>
</dbReference>
<dbReference type="Gene3D" id="3.30.1220.10">
    <property type="entry name" value="CobW-like, C-terminal domain"/>
    <property type="match status" value="1"/>
</dbReference>
<feature type="domain" description="CobW/HypB/UreG nucleotide-binding" evidence="6">
    <location>
        <begin position="24"/>
        <end position="193"/>
    </location>
</feature>
<comment type="similarity">
    <text evidence="4">Belongs to the SIMIBI class G3E GTPase family. ZNG1 subfamily.</text>
</comment>